<evidence type="ECO:0000256" key="1">
    <source>
        <dbReference type="ARBA" id="ARBA00004141"/>
    </source>
</evidence>
<organism evidence="8 9">
    <name type="scientific">Rhizorhabdus wittichii (strain DSM 6014 / CCUG 31198 / JCM 15750 / NBRC 105917 / EY 4224 / RW1)</name>
    <name type="common">Sphingomonas wittichii</name>
    <dbReference type="NCBI Taxonomy" id="392499"/>
    <lineage>
        <taxon>Bacteria</taxon>
        <taxon>Pseudomonadati</taxon>
        <taxon>Pseudomonadota</taxon>
        <taxon>Alphaproteobacteria</taxon>
        <taxon>Sphingomonadales</taxon>
        <taxon>Sphingomonadaceae</taxon>
        <taxon>Rhizorhabdus</taxon>
    </lineage>
</organism>
<evidence type="ECO:0000256" key="5">
    <source>
        <dbReference type="ARBA" id="ARBA00023136"/>
    </source>
</evidence>
<evidence type="ECO:0000313" key="9">
    <source>
        <dbReference type="Proteomes" id="UP000001989"/>
    </source>
</evidence>
<dbReference type="CDD" id="cd17328">
    <property type="entry name" value="MFS_spinster_like"/>
    <property type="match status" value="1"/>
</dbReference>
<feature type="transmembrane region" description="Helical" evidence="6">
    <location>
        <begin position="9"/>
        <end position="36"/>
    </location>
</feature>
<feature type="domain" description="Major facilitator superfamily (MFS) profile" evidence="7">
    <location>
        <begin position="11"/>
        <end position="426"/>
    </location>
</feature>
<feature type="transmembrane region" description="Helical" evidence="6">
    <location>
        <begin position="77"/>
        <end position="97"/>
    </location>
</feature>
<gene>
    <name evidence="8" type="ordered locus">Swit_0737</name>
</gene>
<dbReference type="PANTHER" id="PTHR23505:SF79">
    <property type="entry name" value="PROTEIN SPINSTER"/>
    <property type="match status" value="1"/>
</dbReference>
<feature type="transmembrane region" description="Helical" evidence="6">
    <location>
        <begin position="327"/>
        <end position="343"/>
    </location>
</feature>
<keyword evidence="9" id="KW-1185">Reference proteome</keyword>
<feature type="transmembrane region" description="Helical" evidence="6">
    <location>
        <begin position="269"/>
        <end position="291"/>
    </location>
</feature>
<feature type="transmembrane region" description="Helical" evidence="6">
    <location>
        <begin position="180"/>
        <end position="200"/>
    </location>
</feature>
<feature type="transmembrane region" description="Helical" evidence="6">
    <location>
        <begin position="399"/>
        <end position="421"/>
    </location>
</feature>
<dbReference type="InterPro" id="IPR020846">
    <property type="entry name" value="MFS_dom"/>
</dbReference>
<keyword evidence="5 6" id="KW-0472">Membrane</keyword>
<dbReference type="Proteomes" id="UP000001989">
    <property type="component" value="Chromosome"/>
</dbReference>
<proteinExistence type="predicted"/>
<dbReference type="GO" id="GO:0016020">
    <property type="term" value="C:membrane"/>
    <property type="evidence" value="ECO:0007669"/>
    <property type="project" value="UniProtKB-SubCell"/>
</dbReference>
<sequence length="437" mass="44939">MQPDERRGWYVVILCMTAYIFSFIDRQILALLIAPIQADLGITDTQFGLLHGLAFSLFYATMGIPVASLSDRASRPLIIAIGVAFWSAATMACGLARSFLSLFLARICVGAGEAALSPATYSLISNLFPREKLGRAVAVYSLGSFLGSGIAFLAGGAVIAMVSGSDGITLAGIAFRPWHLAFLIVGAPGVLLAAIIFLTVREPLPPAARAGAADHPSLKAVLAFLARERAIFVPHMLGYTFAAMALFSLLGWSPAYLMRVHGVDPAASGLWLGVVTVVAGGGGVLASGWIMDRLASRGVADSPFRTGIIGALGTMLPAAALPFAPSFGAGMALLAVALFFASFPMPPSTAVMQIVAPAAMRSRVAAIFLCSNSLIGLTLGSLLVGLLNDHVFAGKAAVGSSLGIVVAGASIVAAGLLAFGCRPYADTLAHRPAHGAA</sequence>
<dbReference type="Pfam" id="PF07690">
    <property type="entry name" value="MFS_1"/>
    <property type="match status" value="1"/>
</dbReference>
<dbReference type="EMBL" id="CP000699">
    <property type="protein sequence ID" value="ABQ67104.1"/>
    <property type="molecule type" value="Genomic_DNA"/>
</dbReference>
<keyword evidence="3 6" id="KW-0812">Transmembrane</keyword>
<dbReference type="InterPro" id="IPR036259">
    <property type="entry name" value="MFS_trans_sf"/>
</dbReference>
<evidence type="ECO:0000313" key="8">
    <source>
        <dbReference type="EMBL" id="ABQ67104.1"/>
    </source>
</evidence>
<dbReference type="KEGG" id="swi:Swit_0737"/>
<evidence type="ECO:0000256" key="4">
    <source>
        <dbReference type="ARBA" id="ARBA00022989"/>
    </source>
</evidence>
<dbReference type="SUPFAM" id="SSF103473">
    <property type="entry name" value="MFS general substrate transporter"/>
    <property type="match status" value="1"/>
</dbReference>
<feature type="transmembrane region" description="Helical" evidence="6">
    <location>
        <begin position="236"/>
        <end position="257"/>
    </location>
</feature>
<evidence type="ECO:0000256" key="3">
    <source>
        <dbReference type="ARBA" id="ARBA00022692"/>
    </source>
</evidence>
<name>A0A9J9H9A1_RHIWR</name>
<dbReference type="InterPro" id="IPR044770">
    <property type="entry name" value="MFS_spinster-like"/>
</dbReference>
<feature type="transmembrane region" description="Helical" evidence="6">
    <location>
        <begin position="103"/>
        <end position="124"/>
    </location>
</feature>
<comment type="subcellular location">
    <subcellularLocation>
        <location evidence="1">Membrane</location>
        <topology evidence="1">Multi-pass membrane protein</topology>
    </subcellularLocation>
</comment>
<accession>A0A9J9H9A1</accession>
<dbReference type="GO" id="GO:0022857">
    <property type="term" value="F:transmembrane transporter activity"/>
    <property type="evidence" value="ECO:0007669"/>
    <property type="project" value="InterPro"/>
</dbReference>
<evidence type="ECO:0000256" key="6">
    <source>
        <dbReference type="SAM" id="Phobius"/>
    </source>
</evidence>
<dbReference type="Gene3D" id="1.20.1250.20">
    <property type="entry name" value="MFS general substrate transporter like domains"/>
    <property type="match status" value="2"/>
</dbReference>
<keyword evidence="4 6" id="KW-1133">Transmembrane helix</keyword>
<protein>
    <submittedName>
        <fullName evidence="8">Major facilitator superfamily MFS_1</fullName>
    </submittedName>
</protein>
<keyword evidence="2" id="KW-0813">Transport</keyword>
<evidence type="ECO:0000256" key="2">
    <source>
        <dbReference type="ARBA" id="ARBA00022448"/>
    </source>
</evidence>
<feature type="transmembrane region" description="Helical" evidence="6">
    <location>
        <begin position="136"/>
        <end position="160"/>
    </location>
</feature>
<dbReference type="AlphaFoldDB" id="A0A9J9H9A1"/>
<feature type="transmembrane region" description="Helical" evidence="6">
    <location>
        <begin position="48"/>
        <end position="70"/>
    </location>
</feature>
<dbReference type="InterPro" id="IPR011701">
    <property type="entry name" value="MFS"/>
</dbReference>
<dbReference type="PANTHER" id="PTHR23505">
    <property type="entry name" value="SPINSTER"/>
    <property type="match status" value="1"/>
</dbReference>
<reference evidence="8 9" key="1">
    <citation type="journal article" date="2010" name="J. Bacteriol.">
        <title>Genome sequence of the dioxin-mineralizing bacterium Sphingomonas wittichii RW1.</title>
        <authorList>
            <person name="Miller T.R."/>
            <person name="Delcher A.L."/>
            <person name="Salzberg S.L."/>
            <person name="Saunders E."/>
            <person name="Detter J.C."/>
            <person name="Halden R.U."/>
        </authorList>
    </citation>
    <scope>NUCLEOTIDE SEQUENCE [LARGE SCALE GENOMIC DNA]</scope>
    <source>
        <strain evidence="9">DSM 6014 / CCUG 31198 / JCM 15750 / NBRC 105917 / EY 4224 / RW1</strain>
    </source>
</reference>
<feature type="transmembrane region" description="Helical" evidence="6">
    <location>
        <begin position="303"/>
        <end position="321"/>
    </location>
</feature>
<dbReference type="PROSITE" id="PS50850">
    <property type="entry name" value="MFS"/>
    <property type="match status" value="1"/>
</dbReference>
<feature type="transmembrane region" description="Helical" evidence="6">
    <location>
        <begin position="364"/>
        <end position="387"/>
    </location>
</feature>
<evidence type="ECO:0000259" key="7">
    <source>
        <dbReference type="PROSITE" id="PS50850"/>
    </source>
</evidence>